<dbReference type="OrthoDB" id="9813767at2"/>
<protein>
    <submittedName>
        <fullName evidence="1">Antitoxin</fullName>
    </submittedName>
</protein>
<name>A0A1X2BGZ0_9MYCO</name>
<dbReference type="AlphaFoldDB" id="A0A1X2BGZ0"/>
<evidence type="ECO:0000313" key="1">
    <source>
        <dbReference type="EMBL" id="ORW62801.1"/>
    </source>
</evidence>
<accession>A0A1X2BGZ0</accession>
<dbReference type="EMBL" id="LQPQ01000224">
    <property type="protein sequence ID" value="ORW62801.1"/>
    <property type="molecule type" value="Genomic_DNA"/>
</dbReference>
<reference evidence="1 2" key="1">
    <citation type="submission" date="2016-01" db="EMBL/GenBank/DDBJ databases">
        <title>The new phylogeny of the genus Mycobacterium.</title>
        <authorList>
            <person name="Tarcisio F."/>
            <person name="Conor M."/>
            <person name="Antonella G."/>
            <person name="Elisabetta G."/>
            <person name="Giulia F.S."/>
            <person name="Sara T."/>
            <person name="Anna F."/>
            <person name="Clotilde B."/>
            <person name="Roberto B."/>
            <person name="Veronica D.S."/>
            <person name="Fabio R."/>
            <person name="Monica P."/>
            <person name="Olivier J."/>
            <person name="Enrico T."/>
            <person name="Nicola S."/>
        </authorList>
    </citation>
    <scope>NUCLEOTIDE SEQUENCE [LARGE SCALE GENOMIC DNA]</scope>
    <source>
        <strain evidence="1 2">DSM 45176</strain>
    </source>
</reference>
<keyword evidence="2" id="KW-1185">Reference proteome</keyword>
<evidence type="ECO:0000313" key="2">
    <source>
        <dbReference type="Proteomes" id="UP000193087"/>
    </source>
</evidence>
<organism evidence="1 2">
    <name type="scientific">Mycobacterium riyadhense</name>
    <dbReference type="NCBI Taxonomy" id="486698"/>
    <lineage>
        <taxon>Bacteria</taxon>
        <taxon>Bacillati</taxon>
        <taxon>Actinomycetota</taxon>
        <taxon>Actinomycetes</taxon>
        <taxon>Mycobacteriales</taxon>
        <taxon>Mycobacteriaceae</taxon>
        <taxon>Mycobacterium</taxon>
    </lineage>
</organism>
<sequence length="80" mass="8798">MRTTLSIDDDVLLAAKERAQRENRTVGAVLSDLARQALTNQYASPAAREADAFYGFEPLPHRGGAISNALIDRLRDEEVV</sequence>
<comment type="caution">
    <text evidence="1">The sequence shown here is derived from an EMBL/GenBank/DDBJ whole genome shotgun (WGS) entry which is preliminary data.</text>
</comment>
<proteinExistence type="predicted"/>
<gene>
    <name evidence="1" type="ORF">AWC22_03880</name>
</gene>
<dbReference type="Proteomes" id="UP000193087">
    <property type="component" value="Unassembled WGS sequence"/>
</dbReference>
<dbReference type="RefSeq" id="WP_085252833.1">
    <property type="nucleotide sequence ID" value="NZ_CAJMWI010000001.1"/>
</dbReference>
<dbReference type="GeneID" id="93496328"/>
<dbReference type="STRING" id="486698.AWC22_03880"/>